<name>A0AB34HVG3_ESCRO</name>
<reference evidence="1 2" key="1">
    <citation type="submission" date="2022-11" db="EMBL/GenBank/DDBJ databases">
        <title>Whole genome sequence of Eschrichtius robustus ER-17-0199.</title>
        <authorList>
            <person name="Bruniche-Olsen A."/>
            <person name="Black A.N."/>
            <person name="Fields C.J."/>
            <person name="Walden K."/>
            <person name="Dewoody J.A."/>
        </authorList>
    </citation>
    <scope>NUCLEOTIDE SEQUENCE [LARGE SCALE GENOMIC DNA]</scope>
    <source>
        <strain evidence="1">ER-17-0199</strain>
        <tissue evidence="1">Blubber</tissue>
    </source>
</reference>
<dbReference type="AlphaFoldDB" id="A0AB34HVG3"/>
<gene>
    <name evidence="1" type="ORF">J1605_018542</name>
</gene>
<evidence type="ECO:0000313" key="2">
    <source>
        <dbReference type="Proteomes" id="UP001159641"/>
    </source>
</evidence>
<evidence type="ECO:0000313" key="1">
    <source>
        <dbReference type="EMBL" id="KAJ8794955.1"/>
    </source>
</evidence>
<sequence length="175" mass="17830">MAIGTPSEEVAISLSASLASCPSHPAPSGLLTAGSGLESSGGCSSLRNPVKFHRSRRGEQRSNFTDAGGALVFAATGLRRRVRELETCLSCCAASLLREAPPPAALGFSCLEGQGESLPRVSSGGGGTRAVSGPLARGLECRTSLGKGLPGTRAAEVPSLVRWPLRLLRADGCSS</sequence>
<proteinExistence type="predicted"/>
<keyword evidence="2" id="KW-1185">Reference proteome</keyword>
<accession>A0AB34HVG3</accession>
<comment type="caution">
    <text evidence="1">The sequence shown here is derived from an EMBL/GenBank/DDBJ whole genome shotgun (WGS) entry which is preliminary data.</text>
</comment>
<dbReference type="Proteomes" id="UP001159641">
    <property type="component" value="Unassembled WGS sequence"/>
</dbReference>
<organism evidence="1 2">
    <name type="scientific">Eschrichtius robustus</name>
    <name type="common">California gray whale</name>
    <name type="synonym">Eschrichtius gibbosus</name>
    <dbReference type="NCBI Taxonomy" id="9764"/>
    <lineage>
        <taxon>Eukaryota</taxon>
        <taxon>Metazoa</taxon>
        <taxon>Chordata</taxon>
        <taxon>Craniata</taxon>
        <taxon>Vertebrata</taxon>
        <taxon>Euteleostomi</taxon>
        <taxon>Mammalia</taxon>
        <taxon>Eutheria</taxon>
        <taxon>Laurasiatheria</taxon>
        <taxon>Artiodactyla</taxon>
        <taxon>Whippomorpha</taxon>
        <taxon>Cetacea</taxon>
        <taxon>Mysticeti</taxon>
        <taxon>Eschrichtiidae</taxon>
        <taxon>Eschrichtius</taxon>
    </lineage>
</organism>
<protein>
    <submittedName>
        <fullName evidence="1">Uncharacterized protein</fullName>
    </submittedName>
</protein>
<dbReference type="EMBL" id="JAIQCJ010000625">
    <property type="protein sequence ID" value="KAJ8794955.1"/>
    <property type="molecule type" value="Genomic_DNA"/>
</dbReference>